<evidence type="ECO:0008006" key="3">
    <source>
        <dbReference type="Google" id="ProtNLM"/>
    </source>
</evidence>
<dbReference type="EMBL" id="JH159151">
    <property type="protein sequence ID" value="EGZ28856.1"/>
    <property type="molecule type" value="Genomic_DNA"/>
</dbReference>
<dbReference type="KEGG" id="psoj:PHYSODRAFT_468774"/>
<dbReference type="InParanoid" id="G4YKM4"/>
<dbReference type="Proteomes" id="UP000002640">
    <property type="component" value="Unassembled WGS sequence"/>
</dbReference>
<name>G4YKM4_PHYSP</name>
<dbReference type="GeneID" id="20653727"/>
<evidence type="ECO:0000313" key="2">
    <source>
        <dbReference type="Proteomes" id="UP000002640"/>
    </source>
</evidence>
<reference evidence="1 2" key="1">
    <citation type="journal article" date="2006" name="Science">
        <title>Phytophthora genome sequences uncover evolutionary origins and mechanisms of pathogenesis.</title>
        <authorList>
            <person name="Tyler B.M."/>
            <person name="Tripathy S."/>
            <person name="Zhang X."/>
            <person name="Dehal P."/>
            <person name="Jiang R.H."/>
            <person name="Aerts A."/>
            <person name="Arredondo F.D."/>
            <person name="Baxter L."/>
            <person name="Bensasson D."/>
            <person name="Beynon J.L."/>
            <person name="Chapman J."/>
            <person name="Damasceno C.M."/>
            <person name="Dorrance A.E."/>
            <person name="Dou D."/>
            <person name="Dickerman A.W."/>
            <person name="Dubchak I.L."/>
            <person name="Garbelotto M."/>
            <person name="Gijzen M."/>
            <person name="Gordon S.G."/>
            <person name="Govers F."/>
            <person name="Grunwald N.J."/>
            <person name="Huang W."/>
            <person name="Ivors K.L."/>
            <person name="Jones R.W."/>
            <person name="Kamoun S."/>
            <person name="Krampis K."/>
            <person name="Lamour K.H."/>
            <person name="Lee M.K."/>
            <person name="McDonald W.H."/>
            <person name="Medina M."/>
            <person name="Meijer H.J."/>
            <person name="Nordberg E.K."/>
            <person name="Maclean D.J."/>
            <person name="Ospina-Giraldo M.D."/>
            <person name="Morris P.F."/>
            <person name="Phuntumart V."/>
            <person name="Putnam N.H."/>
            <person name="Rash S."/>
            <person name="Rose J.K."/>
            <person name="Sakihama Y."/>
            <person name="Salamov A.A."/>
            <person name="Savidor A."/>
            <person name="Scheuring C.F."/>
            <person name="Smith B.M."/>
            <person name="Sobral B.W."/>
            <person name="Terry A."/>
            <person name="Torto-Alalibo T.A."/>
            <person name="Win J."/>
            <person name="Xu Z."/>
            <person name="Zhang H."/>
            <person name="Grigoriev I.V."/>
            <person name="Rokhsar D.S."/>
            <person name="Boore J.L."/>
        </authorList>
    </citation>
    <scope>NUCLEOTIDE SEQUENCE [LARGE SCALE GENOMIC DNA]</scope>
    <source>
        <strain evidence="1 2">P6497</strain>
    </source>
</reference>
<dbReference type="AlphaFoldDB" id="G4YKM4"/>
<evidence type="ECO:0000313" key="1">
    <source>
        <dbReference type="EMBL" id="EGZ28856.1"/>
    </source>
</evidence>
<sequence length="190" mass="21301">MLVPSDGLPAERLATLPDSLAAMHREVIDQREKHRLQNMARSKGGVECNFSVGDFVLWSRIDSRLSVDRLLARWVGPFEVVNTAPHLFDIRHLVTNQHYTVHGSRLKFYADASLDVDEELLAHVDNQGIVVMVLGIETIKQHRHIDGIWQLLVSWESLESLAAQVHVPVAAYVQTCEDEAFQAAFAALGQ</sequence>
<dbReference type="OMA" id="SEDHALM"/>
<organism evidence="1 2">
    <name type="scientific">Phytophthora sojae (strain P6497)</name>
    <name type="common">Soybean stem and root rot agent</name>
    <name type="synonym">Phytophthora megasperma f. sp. glycines</name>
    <dbReference type="NCBI Taxonomy" id="1094619"/>
    <lineage>
        <taxon>Eukaryota</taxon>
        <taxon>Sar</taxon>
        <taxon>Stramenopiles</taxon>
        <taxon>Oomycota</taxon>
        <taxon>Peronosporomycetes</taxon>
        <taxon>Peronosporales</taxon>
        <taxon>Peronosporaceae</taxon>
        <taxon>Phytophthora</taxon>
    </lineage>
</organism>
<gene>
    <name evidence="1" type="ORF">PHYSODRAFT_468774</name>
</gene>
<accession>G4YKM4</accession>
<keyword evidence="2" id="KW-1185">Reference proteome</keyword>
<dbReference type="RefSeq" id="XP_009516131.1">
    <property type="nucleotide sequence ID" value="XM_009517836.1"/>
</dbReference>
<proteinExistence type="predicted"/>
<protein>
    <recommendedName>
        <fullName evidence="3">Chromo domain-containing protein</fullName>
    </recommendedName>
</protein>